<dbReference type="GeneID" id="14903186"/>
<evidence type="ECO:0000313" key="2">
    <source>
        <dbReference type="Proteomes" id="UP000008983"/>
    </source>
</evidence>
<dbReference type="Proteomes" id="UP000008983">
    <property type="component" value="Unassembled WGS sequence"/>
</dbReference>
<sequence>MDKLQLPHAKLFYYSAELYKNGTISENEKLKLKEMVINDEPEIFEILESYQSNGNESYFTNGLLCLLRPNQKHLYQTQNTQNDKQSYEIRRNFINNNPSVPEEQKQKNYI</sequence>
<proteinExistence type="predicted"/>
<dbReference type="InParanoid" id="G0R5W5"/>
<dbReference type="EMBL" id="GL984387">
    <property type="protein sequence ID" value="EGR27142.1"/>
    <property type="molecule type" value="Genomic_DNA"/>
</dbReference>
<evidence type="ECO:0000313" key="1">
    <source>
        <dbReference type="EMBL" id="EGR27142.1"/>
    </source>
</evidence>
<dbReference type="OrthoDB" id="312256at2759"/>
<accession>G0R5W5</accession>
<name>G0R5W5_ICHMU</name>
<reference evidence="1 2" key="1">
    <citation type="submission" date="2011-07" db="EMBL/GenBank/DDBJ databases">
        <authorList>
            <person name="Coyne R."/>
            <person name="Brami D."/>
            <person name="Johnson J."/>
            <person name="Hostetler J."/>
            <person name="Hannick L."/>
            <person name="Clark T."/>
            <person name="Cassidy-Hanley D."/>
            <person name="Inman J."/>
        </authorList>
    </citation>
    <scope>NUCLEOTIDE SEQUENCE [LARGE SCALE GENOMIC DNA]</scope>
    <source>
        <strain evidence="1 2">G5</strain>
    </source>
</reference>
<organism evidence="1 2">
    <name type="scientific">Ichthyophthirius multifiliis</name>
    <name type="common">White spot disease agent</name>
    <name type="synonym">Ich</name>
    <dbReference type="NCBI Taxonomy" id="5932"/>
    <lineage>
        <taxon>Eukaryota</taxon>
        <taxon>Sar</taxon>
        <taxon>Alveolata</taxon>
        <taxon>Ciliophora</taxon>
        <taxon>Intramacronucleata</taxon>
        <taxon>Oligohymenophorea</taxon>
        <taxon>Hymenostomatida</taxon>
        <taxon>Ophryoglenina</taxon>
        <taxon>Ichthyophthirius</taxon>
    </lineage>
</organism>
<dbReference type="AlphaFoldDB" id="G0R5W5"/>
<gene>
    <name evidence="1" type="ORF">IMG5_201670</name>
</gene>
<keyword evidence="2" id="KW-1185">Reference proteome</keyword>
<dbReference type="eggNOG" id="ENOG502SXVX">
    <property type="taxonomic scope" value="Eukaryota"/>
</dbReference>
<protein>
    <submittedName>
        <fullName evidence="1">Uncharacterized protein</fullName>
    </submittedName>
</protein>
<dbReference type="RefSeq" id="XP_004024026.1">
    <property type="nucleotide sequence ID" value="XM_004023977.1"/>
</dbReference>